<accession>A0A2H0XE02</accession>
<dbReference type="EMBL" id="PEYT01000011">
    <property type="protein sequence ID" value="PIS23153.1"/>
    <property type="molecule type" value="Genomic_DNA"/>
</dbReference>
<sequence length="261" mass="28288">MKILFIGDIVGSLGRRTAQRVLTTLKKRDNIALVVANADNLAHGRGATGSTIKECLDFGIDVFTGGDHLFHIKGFQDEISSLPIARPANFYAGTPGQGYFVAKALGYPFCIISLIGQTFGGENVENSFYAVSRVLTEIKRKKVKMILVDIHGDLTSEKNALGYFLDGKVSAVVGTHTHIPTCDQKILAGGTAFVTDAGMVGAYDSVLGVKKEIIVERFLSSLPSKFEWVEEGKAVFNSVLIDINENTGRARSIERRDFVVG</sequence>
<protein>
    <submittedName>
        <fullName evidence="2">Metallophosphoesterase</fullName>
    </submittedName>
</protein>
<dbReference type="Gene3D" id="3.60.21.10">
    <property type="match status" value="1"/>
</dbReference>
<gene>
    <name evidence="2" type="ORF">COT49_01690</name>
</gene>
<reference evidence="3" key="1">
    <citation type="submission" date="2017-09" db="EMBL/GenBank/DDBJ databases">
        <title>Depth-based differentiation of microbial function through sediment-hosted aquifers and enrichment of novel symbionts in the deep terrestrial subsurface.</title>
        <authorList>
            <person name="Probst A.J."/>
            <person name="Ladd B."/>
            <person name="Jarett J.K."/>
            <person name="Geller-Mcgrath D.E."/>
            <person name="Sieber C.M.K."/>
            <person name="Emerson J.B."/>
            <person name="Anantharaman K."/>
            <person name="Thomas B.C."/>
            <person name="Malmstrom R."/>
            <person name="Stieglmeier M."/>
            <person name="Klingl A."/>
            <person name="Woyke T."/>
            <person name="Ryan C.M."/>
            <person name="Banfield J.F."/>
        </authorList>
    </citation>
    <scope>NUCLEOTIDE SEQUENCE [LARGE SCALE GENOMIC DNA]</scope>
</reference>
<evidence type="ECO:0000256" key="1">
    <source>
        <dbReference type="PIRSR" id="PIRSR004789-50"/>
    </source>
</evidence>
<comment type="caution">
    <text evidence="2">The sequence shown here is derived from an EMBL/GenBank/DDBJ whole genome shotgun (WGS) entry which is preliminary data.</text>
</comment>
<evidence type="ECO:0000313" key="2">
    <source>
        <dbReference type="EMBL" id="PIS23153.1"/>
    </source>
</evidence>
<organism evidence="2 3">
    <name type="scientific">candidate division WWE3 bacterium CG08_land_8_20_14_0_20_40_13</name>
    <dbReference type="NCBI Taxonomy" id="1975084"/>
    <lineage>
        <taxon>Bacteria</taxon>
        <taxon>Katanobacteria</taxon>
    </lineage>
</organism>
<name>A0A2H0XE02_UNCKA</name>
<dbReference type="InterPro" id="IPR029052">
    <property type="entry name" value="Metallo-depent_PP-like"/>
</dbReference>
<dbReference type="PANTHER" id="PTHR36303">
    <property type="entry name" value="2',3'-CYCLIC-NUCLEOTIDE 2'-PHOSPHODIESTERASE"/>
    <property type="match status" value="1"/>
</dbReference>
<dbReference type="PIRSF" id="PIRSF004789">
    <property type="entry name" value="DR1281"/>
    <property type="match status" value="1"/>
</dbReference>
<dbReference type="Proteomes" id="UP000230340">
    <property type="component" value="Unassembled WGS sequence"/>
</dbReference>
<dbReference type="Pfam" id="PF13277">
    <property type="entry name" value="YmdB"/>
    <property type="match status" value="1"/>
</dbReference>
<feature type="active site" description="Proton donor" evidence="1">
    <location>
        <position position="68"/>
    </location>
</feature>
<dbReference type="AlphaFoldDB" id="A0A2H0XE02"/>
<dbReference type="SUPFAM" id="SSF56300">
    <property type="entry name" value="Metallo-dependent phosphatases"/>
    <property type="match status" value="1"/>
</dbReference>
<dbReference type="GO" id="GO:0004113">
    <property type="term" value="F:2',3'-cyclic-nucleotide 3'-phosphodiesterase activity"/>
    <property type="evidence" value="ECO:0007669"/>
    <property type="project" value="TreeGrafter"/>
</dbReference>
<evidence type="ECO:0000313" key="3">
    <source>
        <dbReference type="Proteomes" id="UP000230340"/>
    </source>
</evidence>
<dbReference type="InterPro" id="IPR005235">
    <property type="entry name" value="YmdB-like"/>
</dbReference>
<dbReference type="PANTHER" id="PTHR36303:SF1">
    <property type="entry name" value="2',3'-CYCLIC-NUCLEOTIDE 2'-PHOSPHODIESTERASE"/>
    <property type="match status" value="1"/>
</dbReference>
<proteinExistence type="predicted"/>